<sequence>MQLARSVLVGLLCLAVFAHGDPRESETKMGFDDVDLNTNTLVQTKRGYALDLEHSISLDGSLGKFSPRGEVAIDFEKAKPSVTFSNKLTLNDAQRDTFIKLLSRNGLYTIRARSEPGNPNSPYVVASVPTCFLVKSRFRDDLSFHVNDVGHLIGIEFRTSAVSADECESIAKRAIKDVSFNSVGSVAAPVDGPEVIRLATPVKVAVPPGVQPVHDANAPPTDEDPSFFRKYWYIIVPVLLLLLVGGGDAPPAQGGAGGGGAARR</sequence>
<reference evidence="10 11" key="1">
    <citation type="submission" date="2019-07" db="EMBL/GenBank/DDBJ databases">
        <title>Genomics analysis of Aphanomyces spp. identifies a new class of oomycete effector associated with host adaptation.</title>
        <authorList>
            <person name="Gaulin E."/>
        </authorList>
    </citation>
    <scope>NUCLEOTIDE SEQUENCE [LARGE SCALE GENOMIC DNA]</scope>
    <source>
        <strain evidence="10 11">ATCC 201684</strain>
    </source>
</reference>
<name>A0A6G0XW53_9STRA</name>
<dbReference type="Proteomes" id="UP000481153">
    <property type="component" value="Unassembled WGS sequence"/>
</dbReference>
<comment type="subcellular location">
    <subcellularLocation>
        <location evidence="1">Endoplasmic reticulum membrane</location>
        <topology evidence="1">Single-pass type I membrane protein</topology>
    </subcellularLocation>
</comment>
<comment type="similarity">
    <text evidence="2">Belongs to the EMC10 family.</text>
</comment>
<comment type="caution">
    <text evidence="10">The sequence shown here is derived from an EMBL/GenBank/DDBJ whole genome shotgun (WGS) entry which is preliminary data.</text>
</comment>
<evidence type="ECO:0000256" key="6">
    <source>
        <dbReference type="ARBA" id="ARBA00022824"/>
    </source>
</evidence>
<evidence type="ECO:0000256" key="1">
    <source>
        <dbReference type="ARBA" id="ARBA00004115"/>
    </source>
</evidence>
<dbReference type="EMBL" id="VJMJ01000003">
    <property type="protein sequence ID" value="KAF0744949.1"/>
    <property type="molecule type" value="Genomic_DNA"/>
</dbReference>
<gene>
    <name evidence="10" type="ORF">Ae201684_000536</name>
</gene>
<accession>A0A6G0XW53</accession>
<dbReference type="CDD" id="cd22209">
    <property type="entry name" value="EMC10"/>
    <property type="match status" value="1"/>
</dbReference>
<keyword evidence="11" id="KW-1185">Reference proteome</keyword>
<evidence type="ECO:0000256" key="9">
    <source>
        <dbReference type="SAM" id="SignalP"/>
    </source>
</evidence>
<dbReference type="AlphaFoldDB" id="A0A6G0XW53"/>
<organism evidence="10 11">
    <name type="scientific">Aphanomyces euteiches</name>
    <dbReference type="NCBI Taxonomy" id="100861"/>
    <lineage>
        <taxon>Eukaryota</taxon>
        <taxon>Sar</taxon>
        <taxon>Stramenopiles</taxon>
        <taxon>Oomycota</taxon>
        <taxon>Saprolegniomycetes</taxon>
        <taxon>Saprolegniales</taxon>
        <taxon>Verrucalvaceae</taxon>
        <taxon>Aphanomyces</taxon>
    </lineage>
</organism>
<dbReference type="PANTHER" id="PTHR21397">
    <property type="entry name" value="CHROMATIN COMPLEXES SUBUNIT BAP18-RELATED"/>
    <property type="match status" value="1"/>
</dbReference>
<dbReference type="Pfam" id="PF21203">
    <property type="entry name" value="ECM10"/>
    <property type="match status" value="1"/>
</dbReference>
<keyword evidence="6" id="KW-0256">Endoplasmic reticulum</keyword>
<proteinExistence type="inferred from homology"/>
<feature type="signal peptide" evidence="9">
    <location>
        <begin position="1"/>
        <end position="20"/>
    </location>
</feature>
<evidence type="ECO:0000256" key="5">
    <source>
        <dbReference type="ARBA" id="ARBA00022729"/>
    </source>
</evidence>
<keyword evidence="4" id="KW-0812">Transmembrane</keyword>
<keyword evidence="5 9" id="KW-0732">Signal</keyword>
<evidence type="ECO:0000313" key="11">
    <source>
        <dbReference type="Proteomes" id="UP000481153"/>
    </source>
</evidence>
<evidence type="ECO:0000256" key="8">
    <source>
        <dbReference type="ARBA" id="ARBA00023136"/>
    </source>
</evidence>
<dbReference type="GO" id="GO:0005789">
    <property type="term" value="C:endoplasmic reticulum membrane"/>
    <property type="evidence" value="ECO:0007669"/>
    <property type="project" value="UniProtKB-SubCell"/>
</dbReference>
<feature type="chain" id="PRO_5026351141" description="ER membrane protein complex subunit 10" evidence="9">
    <location>
        <begin position="21"/>
        <end position="264"/>
    </location>
</feature>
<keyword evidence="8" id="KW-0472">Membrane</keyword>
<evidence type="ECO:0000256" key="7">
    <source>
        <dbReference type="ARBA" id="ARBA00022989"/>
    </source>
</evidence>
<evidence type="ECO:0000256" key="3">
    <source>
        <dbReference type="ARBA" id="ARBA00020105"/>
    </source>
</evidence>
<evidence type="ECO:0000313" key="10">
    <source>
        <dbReference type="EMBL" id="KAF0744949.1"/>
    </source>
</evidence>
<dbReference type="PANTHER" id="PTHR21397:SF4">
    <property type="entry name" value="ER MEMBRANE PROTEIN COMPLEX SUBUNIT 10"/>
    <property type="match status" value="1"/>
</dbReference>
<evidence type="ECO:0000256" key="4">
    <source>
        <dbReference type="ARBA" id="ARBA00022692"/>
    </source>
</evidence>
<keyword evidence="7" id="KW-1133">Transmembrane helix</keyword>
<protein>
    <recommendedName>
        <fullName evidence="3">ER membrane protein complex subunit 10</fullName>
    </recommendedName>
</protein>
<evidence type="ECO:0000256" key="2">
    <source>
        <dbReference type="ARBA" id="ARBA00007695"/>
    </source>
</evidence>
<dbReference type="VEuPathDB" id="FungiDB:AeMF1_017610"/>